<dbReference type="EMBL" id="VSSQ01144203">
    <property type="protein sequence ID" value="MPN63967.1"/>
    <property type="molecule type" value="Genomic_DNA"/>
</dbReference>
<accession>A0A645JKT6</accession>
<feature type="transmembrane region" description="Helical" evidence="1">
    <location>
        <begin position="52"/>
        <end position="71"/>
    </location>
</feature>
<keyword evidence="1" id="KW-1133">Transmembrane helix</keyword>
<protein>
    <recommendedName>
        <fullName evidence="3">DUF4190 domain-containing protein</fullName>
    </recommendedName>
</protein>
<reference evidence="2" key="1">
    <citation type="submission" date="2019-08" db="EMBL/GenBank/DDBJ databases">
        <authorList>
            <person name="Kucharzyk K."/>
            <person name="Murdoch R.W."/>
            <person name="Higgins S."/>
            <person name="Loffler F."/>
        </authorList>
    </citation>
    <scope>NUCLEOTIDE SEQUENCE</scope>
</reference>
<dbReference type="AlphaFoldDB" id="A0A645JKT6"/>
<proteinExistence type="predicted"/>
<comment type="caution">
    <text evidence="2">The sequence shown here is derived from an EMBL/GenBank/DDBJ whole genome shotgun (WGS) entry which is preliminary data.</text>
</comment>
<gene>
    <name evidence="2" type="ORF">SDC9_211736</name>
</gene>
<keyword evidence="1" id="KW-0812">Transmembrane</keyword>
<evidence type="ECO:0000256" key="1">
    <source>
        <dbReference type="SAM" id="Phobius"/>
    </source>
</evidence>
<organism evidence="2">
    <name type="scientific">bioreactor metagenome</name>
    <dbReference type="NCBI Taxonomy" id="1076179"/>
    <lineage>
        <taxon>unclassified sequences</taxon>
        <taxon>metagenomes</taxon>
        <taxon>ecological metagenomes</taxon>
    </lineage>
</organism>
<name>A0A645JKT6_9ZZZZ</name>
<feature type="transmembrane region" description="Helical" evidence="1">
    <location>
        <begin position="6"/>
        <end position="31"/>
    </location>
</feature>
<sequence length="76" mass="8160">MATIGSLFGLLGVLLFSPLGLVSITMGIMALSQMDPEEKQKSVWRDGTKCRAVAAIVSGLIAIAVWIYSIIRILSH</sequence>
<evidence type="ECO:0000313" key="2">
    <source>
        <dbReference type="EMBL" id="MPN63967.1"/>
    </source>
</evidence>
<evidence type="ECO:0008006" key="3">
    <source>
        <dbReference type="Google" id="ProtNLM"/>
    </source>
</evidence>
<keyword evidence="1" id="KW-0472">Membrane</keyword>